<dbReference type="OrthoDB" id="3469466at2759"/>
<feature type="compositionally biased region" description="Polar residues" evidence="1">
    <location>
        <begin position="98"/>
        <end position="110"/>
    </location>
</feature>
<accession>A0A5M9MEF3</accession>
<reference evidence="2 3" key="1">
    <citation type="submission" date="2019-08" db="EMBL/GenBank/DDBJ databases">
        <title>The genome sequence of a newly discovered highly antifungal drug resistant Aspergillus species, Aspergillus tanneri NIH 1004.</title>
        <authorList>
            <person name="Mounaud S."/>
            <person name="Singh I."/>
            <person name="Joardar V."/>
            <person name="Pakala S."/>
            <person name="Pakala S."/>
            <person name="Venepally P."/>
            <person name="Chung J.K."/>
            <person name="Losada L."/>
            <person name="Nierman W.C."/>
        </authorList>
    </citation>
    <scope>NUCLEOTIDE SEQUENCE [LARGE SCALE GENOMIC DNA]</scope>
    <source>
        <strain evidence="2 3">NIH1004</strain>
    </source>
</reference>
<feature type="region of interest" description="Disordered" evidence="1">
    <location>
        <begin position="41"/>
        <end position="62"/>
    </location>
</feature>
<dbReference type="PANTHER" id="PTHR37540:SF5">
    <property type="entry name" value="TRANSCRIPTION FACTOR DOMAIN-CONTAINING PROTEIN"/>
    <property type="match status" value="1"/>
</dbReference>
<protein>
    <recommendedName>
        <fullName evidence="4">Transcription factor domain-containing protein</fullName>
    </recommendedName>
</protein>
<evidence type="ECO:0000313" key="3">
    <source>
        <dbReference type="Proteomes" id="UP000324241"/>
    </source>
</evidence>
<dbReference type="VEuPathDB" id="FungiDB:EYZ11_009926"/>
<evidence type="ECO:0008006" key="4">
    <source>
        <dbReference type="Google" id="ProtNLM"/>
    </source>
</evidence>
<sequence length="606" mass="67613">MPPNKGATGRKTDAIHFVNARPSSESEKVYIQRLVRAHVGKWISDQTKDRSDPSDSSLCENHEKAVISPGHPVELDAEEALFPSSPPSLGSPHSPESNTSNSTSVIRFSSRSTWESQQTSSVTHPCPIHSGNSGLFKLDSSYTESQFVASSMNDSPSPPPPGESIETFGASMLDPFLTYPSQYAPDLVHARENYCLTILWPGLTPDSEDGSVMASSSWFPLSLSEPTLFTAFLFGSLSHQRVQWLNRWIPEGSFRARDQQLLELCQFETIKMINREVRNPNRAVCDAVILSVVCLAHSIADDSDEQRLRKTPFNAPLRRLQWLDVYGSLPPNLIHVQGLVQMVRLRGGLENIKLPGLAPILSFSDLVTGSTYLLPPTFSYIPLGGHRKNMSLQTLLGYHPEDAERHLGHLRQIGWTQELANVIYSMRVYMNIVDDLQRSSGKPDYALLADQRNLVHYSLMSLPTASQLEGFSSYEDPDIIYEACRLAGFIYSVGVVFPMPAQSSPLAQLASLLKGVIEMSNLRTTWAHHHAQVVLLWVLTLGGIAAEQRPERQWFTTMLGKTAQYCHLTGWAELRAMLRLVVWYDPACDQPGQNLWLDVERLFASL</sequence>
<dbReference type="VEuPathDB" id="FungiDB:EYZ11_009930"/>
<evidence type="ECO:0000313" key="2">
    <source>
        <dbReference type="EMBL" id="KAA8645355.1"/>
    </source>
</evidence>
<dbReference type="GeneID" id="54329476"/>
<dbReference type="PANTHER" id="PTHR37540">
    <property type="entry name" value="TRANSCRIPTION FACTOR (ACR-2), PUTATIVE-RELATED-RELATED"/>
    <property type="match status" value="1"/>
</dbReference>
<dbReference type="EMBL" id="QUQM01000007">
    <property type="protein sequence ID" value="KAA8645355.1"/>
    <property type="molecule type" value="Genomic_DNA"/>
</dbReference>
<gene>
    <name evidence="2" type="ORF">ATNIH1004_006774</name>
</gene>
<dbReference type="AlphaFoldDB" id="A0A5M9MEF3"/>
<organism evidence="2 3">
    <name type="scientific">Aspergillus tanneri</name>
    <dbReference type="NCBI Taxonomy" id="1220188"/>
    <lineage>
        <taxon>Eukaryota</taxon>
        <taxon>Fungi</taxon>
        <taxon>Dikarya</taxon>
        <taxon>Ascomycota</taxon>
        <taxon>Pezizomycotina</taxon>
        <taxon>Eurotiomycetes</taxon>
        <taxon>Eurotiomycetidae</taxon>
        <taxon>Eurotiales</taxon>
        <taxon>Aspergillaceae</taxon>
        <taxon>Aspergillus</taxon>
        <taxon>Aspergillus subgen. Circumdati</taxon>
    </lineage>
</organism>
<comment type="caution">
    <text evidence="2">The sequence shown here is derived from an EMBL/GenBank/DDBJ whole genome shotgun (WGS) entry which is preliminary data.</text>
</comment>
<proteinExistence type="predicted"/>
<feature type="region of interest" description="Disordered" evidence="1">
    <location>
        <begin position="81"/>
        <end position="110"/>
    </location>
</feature>
<dbReference type="Proteomes" id="UP000324241">
    <property type="component" value="Unassembled WGS sequence"/>
</dbReference>
<name>A0A5M9MEF3_9EURO</name>
<feature type="compositionally biased region" description="Low complexity" evidence="1">
    <location>
        <begin position="87"/>
        <end position="97"/>
    </location>
</feature>
<dbReference type="RefSeq" id="XP_033424716.1">
    <property type="nucleotide sequence ID" value="XM_033571401.1"/>
</dbReference>
<evidence type="ECO:0000256" key="1">
    <source>
        <dbReference type="SAM" id="MobiDB-lite"/>
    </source>
</evidence>
<feature type="region of interest" description="Disordered" evidence="1">
    <location>
        <begin position="1"/>
        <end position="26"/>
    </location>
</feature>